<keyword evidence="4" id="KW-0238">DNA-binding</keyword>
<dbReference type="NCBIfam" id="TIGR02915">
    <property type="entry name" value="PEP_resp_reg"/>
    <property type="match status" value="1"/>
</dbReference>
<dbReference type="InterPro" id="IPR025944">
    <property type="entry name" value="Sigma_54_int_dom_CS"/>
</dbReference>
<evidence type="ECO:0000259" key="8">
    <source>
        <dbReference type="PROSITE" id="PS50045"/>
    </source>
</evidence>
<feature type="domain" description="Response regulatory" evidence="9">
    <location>
        <begin position="3"/>
        <end position="122"/>
    </location>
</feature>
<dbReference type="PANTHER" id="PTHR32071:SF113">
    <property type="entry name" value="ALGINATE BIOSYNTHESIS TRANSCRIPTIONAL REGULATORY PROTEIN ALGB"/>
    <property type="match status" value="1"/>
</dbReference>
<gene>
    <name evidence="10" type="ORF">DSM101010T_15660</name>
</gene>
<dbReference type="FunFam" id="3.40.50.300:FF:000006">
    <property type="entry name" value="DNA-binding transcriptional regulator NtrC"/>
    <property type="match status" value="1"/>
</dbReference>
<evidence type="ECO:0000256" key="2">
    <source>
        <dbReference type="ARBA" id="ARBA00022840"/>
    </source>
</evidence>
<dbReference type="Pfam" id="PF00072">
    <property type="entry name" value="Response_reg"/>
    <property type="match status" value="1"/>
</dbReference>
<dbReference type="SUPFAM" id="SSF52172">
    <property type="entry name" value="CheY-like"/>
    <property type="match status" value="1"/>
</dbReference>
<evidence type="ECO:0000313" key="11">
    <source>
        <dbReference type="Proteomes" id="UP000503840"/>
    </source>
</evidence>
<dbReference type="PROSITE" id="PS00688">
    <property type="entry name" value="SIGMA54_INTERACT_3"/>
    <property type="match status" value="1"/>
</dbReference>
<proteinExistence type="predicted"/>
<dbReference type="InterPro" id="IPR014264">
    <property type="entry name" value="PEP-CTERM_resp_reg"/>
</dbReference>
<dbReference type="PROSITE" id="PS50045">
    <property type="entry name" value="SIGMA54_INTERACT_4"/>
    <property type="match status" value="1"/>
</dbReference>
<dbReference type="Gene3D" id="1.10.8.60">
    <property type="match status" value="1"/>
</dbReference>
<evidence type="ECO:0000256" key="6">
    <source>
        <dbReference type="ARBA" id="ARBA00023163"/>
    </source>
</evidence>
<dbReference type="InterPro" id="IPR009057">
    <property type="entry name" value="Homeodomain-like_sf"/>
</dbReference>
<evidence type="ECO:0000256" key="3">
    <source>
        <dbReference type="ARBA" id="ARBA00023015"/>
    </source>
</evidence>
<evidence type="ECO:0000313" key="10">
    <source>
        <dbReference type="EMBL" id="GFM33201.1"/>
    </source>
</evidence>
<dbReference type="PANTHER" id="PTHR32071">
    <property type="entry name" value="TRANSCRIPTIONAL REGULATORY PROTEIN"/>
    <property type="match status" value="1"/>
</dbReference>
<dbReference type="FunFam" id="1.10.8.60:FF:000014">
    <property type="entry name" value="DNA-binding transcriptional regulator NtrC"/>
    <property type="match status" value="1"/>
</dbReference>
<dbReference type="SUPFAM" id="SSF52540">
    <property type="entry name" value="P-loop containing nucleoside triphosphate hydrolases"/>
    <property type="match status" value="1"/>
</dbReference>
<dbReference type="Gene3D" id="1.10.10.60">
    <property type="entry name" value="Homeodomain-like"/>
    <property type="match status" value="1"/>
</dbReference>
<dbReference type="PROSITE" id="PS00676">
    <property type="entry name" value="SIGMA54_INTERACT_2"/>
    <property type="match status" value="1"/>
</dbReference>
<evidence type="ECO:0000256" key="5">
    <source>
        <dbReference type="ARBA" id="ARBA00023159"/>
    </source>
</evidence>
<dbReference type="PRINTS" id="PR01590">
    <property type="entry name" value="HTHFIS"/>
</dbReference>
<keyword evidence="3" id="KW-0805">Transcription regulation</keyword>
<accession>A0A7J0BIY7</accession>
<dbReference type="SMART" id="SM00382">
    <property type="entry name" value="AAA"/>
    <property type="match status" value="1"/>
</dbReference>
<dbReference type="GO" id="GO:0043565">
    <property type="term" value="F:sequence-specific DNA binding"/>
    <property type="evidence" value="ECO:0007669"/>
    <property type="project" value="InterPro"/>
</dbReference>
<keyword evidence="7" id="KW-0597">Phosphoprotein</keyword>
<dbReference type="Pfam" id="PF02954">
    <property type="entry name" value="HTH_8"/>
    <property type="match status" value="1"/>
</dbReference>
<evidence type="ECO:0000256" key="1">
    <source>
        <dbReference type="ARBA" id="ARBA00022741"/>
    </source>
</evidence>
<dbReference type="Gene3D" id="3.40.50.2300">
    <property type="match status" value="1"/>
</dbReference>
<comment type="caution">
    <text evidence="10">The sequence shown here is derived from an EMBL/GenBank/DDBJ whole genome shotgun (WGS) entry which is preliminary data.</text>
</comment>
<dbReference type="EMBL" id="BLVO01000013">
    <property type="protein sequence ID" value="GFM33201.1"/>
    <property type="molecule type" value="Genomic_DNA"/>
</dbReference>
<keyword evidence="5" id="KW-0010">Activator</keyword>
<dbReference type="InterPro" id="IPR011006">
    <property type="entry name" value="CheY-like_superfamily"/>
</dbReference>
<dbReference type="InterPro" id="IPR002078">
    <property type="entry name" value="Sigma_54_int"/>
</dbReference>
<keyword evidence="6" id="KW-0804">Transcription</keyword>
<name>A0A7J0BIY7_9BACT</name>
<dbReference type="Pfam" id="PF00158">
    <property type="entry name" value="Sigma54_activat"/>
    <property type="match status" value="1"/>
</dbReference>
<dbReference type="InterPro" id="IPR058031">
    <property type="entry name" value="AAA_lid_NorR"/>
</dbReference>
<feature type="modified residue" description="4-aspartylphosphate" evidence="7">
    <location>
        <position position="52"/>
    </location>
</feature>
<keyword evidence="2" id="KW-0067">ATP-binding</keyword>
<evidence type="ECO:0000256" key="7">
    <source>
        <dbReference type="PROSITE-ProRule" id="PRU00169"/>
    </source>
</evidence>
<dbReference type="InterPro" id="IPR025662">
    <property type="entry name" value="Sigma_54_int_dom_ATP-bd_1"/>
</dbReference>
<sequence length="457" mass="50541">MHSLLIVDDNEDVRSQLRWGLSKEGYDLHLAGDGEEAMALFRKHAPGVVTLDLGLPPDPEGTSEGFRLLSEMLKECPETQVIVITGHHDKKNALKAINSGAYDFCRKPVDLSEIKVLINRGFYLHSLRSENAKVLPVAAEGRTEDFMEGFIGTCSAMKEVYYSIRKVAATDVPVLVTGESGTGKELVARAIHARGLRKAASMVTINCGAIPENLLEAEFFGHEKGAFTGAISRVQGKVEYADKGTLFLDEIGDLPFNMQVKLLRFLQEMVFQRVGGRADILVNTRIIAATNVDLEEAMNAGRFREDLYYRIGVVSIHLPPLREREDDVLLLADMFLEQMSRENNVAVNGFTASARKAMLHYSWPGNVRELENKVRRAVIMAGGQRISAEDLNLDERAPQSSGQPANVTLKEARNAVEKEMVDAALKRFSGNIVQAAKSIGVSRPTFYDLLKKHDISV</sequence>
<dbReference type="Pfam" id="PF25601">
    <property type="entry name" value="AAA_lid_14"/>
    <property type="match status" value="1"/>
</dbReference>
<keyword evidence="11" id="KW-1185">Reference proteome</keyword>
<dbReference type="AlphaFoldDB" id="A0A7J0BIY7"/>
<dbReference type="InterPro" id="IPR001789">
    <property type="entry name" value="Sig_transdc_resp-reg_receiver"/>
</dbReference>
<reference evidence="10 11" key="1">
    <citation type="submission" date="2020-05" db="EMBL/GenBank/DDBJ databases">
        <title>Draft genome sequence of Desulfovibrio sp. strain HN2T.</title>
        <authorList>
            <person name="Ueno A."/>
            <person name="Tamazawa S."/>
            <person name="Tamamura S."/>
            <person name="Murakami T."/>
            <person name="Kiyama T."/>
            <person name="Inomata H."/>
            <person name="Amano Y."/>
            <person name="Miyakawa K."/>
            <person name="Tamaki H."/>
            <person name="Naganuma T."/>
            <person name="Kaneko K."/>
        </authorList>
    </citation>
    <scope>NUCLEOTIDE SEQUENCE [LARGE SCALE GENOMIC DNA]</scope>
    <source>
        <strain evidence="10 11">HN2</strain>
    </source>
</reference>
<dbReference type="RefSeq" id="WP_174404878.1">
    <property type="nucleotide sequence ID" value="NZ_BLVO01000013.1"/>
</dbReference>
<dbReference type="GO" id="GO:0006355">
    <property type="term" value="P:regulation of DNA-templated transcription"/>
    <property type="evidence" value="ECO:0007669"/>
    <property type="project" value="InterPro"/>
</dbReference>
<dbReference type="SUPFAM" id="SSF46689">
    <property type="entry name" value="Homeodomain-like"/>
    <property type="match status" value="1"/>
</dbReference>
<dbReference type="GO" id="GO:0005524">
    <property type="term" value="F:ATP binding"/>
    <property type="evidence" value="ECO:0007669"/>
    <property type="project" value="UniProtKB-KW"/>
</dbReference>
<dbReference type="GO" id="GO:0000160">
    <property type="term" value="P:phosphorelay signal transduction system"/>
    <property type="evidence" value="ECO:0007669"/>
    <property type="project" value="InterPro"/>
</dbReference>
<keyword evidence="1" id="KW-0547">Nucleotide-binding</keyword>
<dbReference type="InterPro" id="IPR003593">
    <property type="entry name" value="AAA+_ATPase"/>
</dbReference>
<dbReference type="PROSITE" id="PS50110">
    <property type="entry name" value="RESPONSE_REGULATORY"/>
    <property type="match status" value="1"/>
</dbReference>
<evidence type="ECO:0000259" key="9">
    <source>
        <dbReference type="PROSITE" id="PS50110"/>
    </source>
</evidence>
<protein>
    <submittedName>
        <fullName evidence="10">Fis family transcriptional regulator</fullName>
    </submittedName>
</protein>
<dbReference type="Gene3D" id="3.40.50.300">
    <property type="entry name" value="P-loop containing nucleotide triphosphate hydrolases"/>
    <property type="match status" value="1"/>
</dbReference>
<feature type="domain" description="Sigma-54 factor interaction" evidence="8">
    <location>
        <begin position="150"/>
        <end position="379"/>
    </location>
</feature>
<evidence type="ECO:0000256" key="4">
    <source>
        <dbReference type="ARBA" id="ARBA00023125"/>
    </source>
</evidence>
<dbReference type="CDD" id="cd00009">
    <property type="entry name" value="AAA"/>
    <property type="match status" value="1"/>
</dbReference>
<dbReference type="PROSITE" id="PS00675">
    <property type="entry name" value="SIGMA54_INTERACT_1"/>
    <property type="match status" value="1"/>
</dbReference>
<dbReference type="Proteomes" id="UP000503840">
    <property type="component" value="Unassembled WGS sequence"/>
</dbReference>
<dbReference type="SMART" id="SM00448">
    <property type="entry name" value="REC"/>
    <property type="match status" value="1"/>
</dbReference>
<organism evidence="10 11">
    <name type="scientific">Desulfovibrio subterraneus</name>
    <dbReference type="NCBI Taxonomy" id="2718620"/>
    <lineage>
        <taxon>Bacteria</taxon>
        <taxon>Pseudomonadati</taxon>
        <taxon>Thermodesulfobacteriota</taxon>
        <taxon>Desulfovibrionia</taxon>
        <taxon>Desulfovibrionales</taxon>
        <taxon>Desulfovibrionaceae</taxon>
        <taxon>Desulfovibrio</taxon>
    </lineage>
</organism>
<dbReference type="InterPro" id="IPR027417">
    <property type="entry name" value="P-loop_NTPase"/>
</dbReference>
<dbReference type="InterPro" id="IPR002197">
    <property type="entry name" value="HTH_Fis"/>
</dbReference>
<dbReference type="InterPro" id="IPR025943">
    <property type="entry name" value="Sigma_54_int_dom_ATP-bd_2"/>
</dbReference>